<proteinExistence type="inferred from homology"/>
<protein>
    <submittedName>
        <fullName evidence="13">Cation:proton antiporter</fullName>
    </submittedName>
</protein>
<evidence type="ECO:0000259" key="12">
    <source>
        <dbReference type="Pfam" id="PF00999"/>
    </source>
</evidence>
<dbReference type="InterPro" id="IPR038770">
    <property type="entry name" value="Na+/solute_symporter_sf"/>
</dbReference>
<evidence type="ECO:0000256" key="1">
    <source>
        <dbReference type="ARBA" id="ARBA00004141"/>
    </source>
</evidence>
<evidence type="ECO:0000256" key="10">
    <source>
        <dbReference type="ARBA" id="ARBA00023201"/>
    </source>
</evidence>
<feature type="transmembrane region" description="Helical" evidence="11">
    <location>
        <begin position="331"/>
        <end position="350"/>
    </location>
</feature>
<evidence type="ECO:0000256" key="4">
    <source>
        <dbReference type="ARBA" id="ARBA00022449"/>
    </source>
</evidence>
<name>A0ABV5AAX0_9BACL</name>
<evidence type="ECO:0000256" key="8">
    <source>
        <dbReference type="ARBA" id="ARBA00023065"/>
    </source>
</evidence>
<dbReference type="PANTHER" id="PTHR43562">
    <property type="entry name" value="NAPA-TYPE SODIUM/HYDROGEN ANTIPORTER"/>
    <property type="match status" value="1"/>
</dbReference>
<dbReference type="RefSeq" id="WP_275476711.1">
    <property type="nucleotide sequence ID" value="NZ_CP162940.1"/>
</dbReference>
<evidence type="ECO:0000256" key="2">
    <source>
        <dbReference type="ARBA" id="ARBA00005551"/>
    </source>
</evidence>
<comment type="caution">
    <text evidence="13">The sequence shown here is derived from an EMBL/GenBank/DDBJ whole genome shotgun (WGS) entry which is preliminary data.</text>
</comment>
<gene>
    <name evidence="13" type="ORF">KKP3000_002408</name>
</gene>
<feature type="transmembrane region" description="Helical" evidence="11">
    <location>
        <begin position="301"/>
        <end position="319"/>
    </location>
</feature>
<feature type="transmembrane region" description="Helical" evidence="11">
    <location>
        <begin position="246"/>
        <end position="264"/>
    </location>
</feature>
<feature type="transmembrane region" description="Helical" evidence="11">
    <location>
        <begin position="211"/>
        <end position="234"/>
    </location>
</feature>
<evidence type="ECO:0000256" key="6">
    <source>
        <dbReference type="ARBA" id="ARBA00022989"/>
    </source>
</evidence>
<keyword evidence="3" id="KW-0813">Transport</keyword>
<evidence type="ECO:0000313" key="13">
    <source>
        <dbReference type="EMBL" id="MFB5189401.1"/>
    </source>
</evidence>
<dbReference type="EMBL" id="JBDXSU010000002">
    <property type="protein sequence ID" value="MFB5189401.1"/>
    <property type="molecule type" value="Genomic_DNA"/>
</dbReference>
<evidence type="ECO:0000256" key="9">
    <source>
        <dbReference type="ARBA" id="ARBA00023136"/>
    </source>
</evidence>
<keyword evidence="5 11" id="KW-0812">Transmembrane</keyword>
<evidence type="ECO:0000313" key="14">
    <source>
        <dbReference type="Proteomes" id="UP001579974"/>
    </source>
</evidence>
<feature type="transmembrane region" description="Helical" evidence="11">
    <location>
        <begin position="392"/>
        <end position="415"/>
    </location>
</feature>
<feature type="transmembrane region" description="Helical" evidence="11">
    <location>
        <begin position="140"/>
        <end position="164"/>
    </location>
</feature>
<feature type="transmembrane region" description="Helical" evidence="11">
    <location>
        <begin position="176"/>
        <end position="199"/>
    </location>
</feature>
<dbReference type="Gene3D" id="1.20.1530.20">
    <property type="match status" value="1"/>
</dbReference>
<evidence type="ECO:0000256" key="5">
    <source>
        <dbReference type="ARBA" id="ARBA00022692"/>
    </source>
</evidence>
<reference evidence="13 14" key="1">
    <citation type="journal article" date="2024" name="Int. J. Mol. Sci.">
        <title>Exploration of Alicyclobacillus spp. Genome in Search of Antibiotic Resistance.</title>
        <authorList>
            <person name="Bucka-Kolendo J."/>
            <person name="Kiousi D.E."/>
            <person name="Dekowska A."/>
            <person name="Mikolajczuk-Szczyrba A."/>
            <person name="Karadedos D.M."/>
            <person name="Michael P."/>
            <person name="Galanis A."/>
            <person name="Sokolowska B."/>
        </authorList>
    </citation>
    <scope>NUCLEOTIDE SEQUENCE [LARGE SCALE GENOMIC DNA]</scope>
    <source>
        <strain evidence="13 14">KKP 3000</strain>
    </source>
</reference>
<keyword evidence="14" id="KW-1185">Reference proteome</keyword>
<dbReference type="InterPro" id="IPR006153">
    <property type="entry name" value="Cation/H_exchanger_TM"/>
</dbReference>
<keyword evidence="6 11" id="KW-1133">Transmembrane helix</keyword>
<comment type="subcellular location">
    <subcellularLocation>
        <location evidence="1">Membrane</location>
        <topology evidence="1">Multi-pass membrane protein</topology>
    </subcellularLocation>
</comment>
<keyword evidence="9 11" id="KW-0472">Membrane</keyword>
<feature type="transmembrane region" description="Helical" evidence="11">
    <location>
        <begin position="12"/>
        <end position="30"/>
    </location>
</feature>
<evidence type="ECO:0000256" key="11">
    <source>
        <dbReference type="SAM" id="Phobius"/>
    </source>
</evidence>
<evidence type="ECO:0000256" key="3">
    <source>
        <dbReference type="ARBA" id="ARBA00022448"/>
    </source>
</evidence>
<feature type="domain" description="Cation/H+ exchanger transmembrane" evidence="12">
    <location>
        <begin position="23"/>
        <end position="416"/>
    </location>
</feature>
<organism evidence="13 14">
    <name type="scientific">Alicyclobacillus fastidiosus</name>
    <dbReference type="NCBI Taxonomy" id="392011"/>
    <lineage>
        <taxon>Bacteria</taxon>
        <taxon>Bacillati</taxon>
        <taxon>Bacillota</taxon>
        <taxon>Bacilli</taxon>
        <taxon>Bacillales</taxon>
        <taxon>Alicyclobacillaceae</taxon>
        <taxon>Alicyclobacillus</taxon>
    </lineage>
</organism>
<feature type="transmembrane region" description="Helical" evidence="11">
    <location>
        <begin position="106"/>
        <end position="128"/>
    </location>
</feature>
<keyword evidence="8" id="KW-0406">Ion transport</keyword>
<keyword evidence="10" id="KW-0739">Sodium transport</keyword>
<evidence type="ECO:0000256" key="7">
    <source>
        <dbReference type="ARBA" id="ARBA00023053"/>
    </source>
</evidence>
<feature type="transmembrane region" description="Helical" evidence="11">
    <location>
        <begin position="77"/>
        <end position="94"/>
    </location>
</feature>
<comment type="similarity">
    <text evidence="2">Belongs to the monovalent cation:proton antiporter 2 (CPA2) transporter (TC 2.A.37) family.</text>
</comment>
<dbReference type="PANTHER" id="PTHR43562:SF3">
    <property type="entry name" value="SODIUM ION_PROTON EXCHANGER (EUROFUNG)"/>
    <property type="match status" value="1"/>
</dbReference>
<keyword evidence="4" id="KW-0050">Antiport</keyword>
<dbReference type="Pfam" id="PF00999">
    <property type="entry name" value="Na_H_Exchanger"/>
    <property type="match status" value="1"/>
</dbReference>
<sequence>MFTLAGADLSRFLFGLVVLLIAANLFGYIAERLAVPRVIGEVAGGLVLGPTCLGALFPSLFHWMYLGFSSEGNLFGLIYYIGELLLLYTAGMKIQTRFAKSDIKTGLAIILGSTIIPFGIGWLSTYVFDPVRFLGPDHNLVALKIVVAISIAVTSIPVISKIFSDLGIMHSRFAKIIVAIAGVHDLLLWVALAVASGIVSAPDHGAAGIDGWVVSKSLVVTLAFLVVCIGVVPWVLRKVTSRKANFLFRASFLGYFIAILLALADIAGYLQVDVMYGAILAGVATKFTLPDHLFQRLQDGIQGIAFAFFIPLYFAIVGMQLDLAKHFDVGFFVLYLIFATVVQSVVVYLTCRTIRVDRLTSVNFAAAMNARGGPGIVLSSTAYALGIINQNFFAILVMLALVTSWMAGAWLRFVLRRGKRLMPGDEHLVVRKVQEEVQFDAVPAEVSTSHR</sequence>
<dbReference type="Proteomes" id="UP001579974">
    <property type="component" value="Unassembled WGS sequence"/>
</dbReference>
<feature type="transmembrane region" description="Helical" evidence="11">
    <location>
        <begin position="42"/>
        <end position="65"/>
    </location>
</feature>
<keyword evidence="7" id="KW-0915">Sodium</keyword>
<accession>A0ABV5AAX0</accession>